<reference evidence="2 3" key="1">
    <citation type="submission" date="2013-08" db="EMBL/GenBank/DDBJ databases">
        <title>Genome sequencing of Cellulomonas carbonis T26.</title>
        <authorList>
            <person name="Chen F."/>
            <person name="Li Y."/>
            <person name="Wang G."/>
        </authorList>
    </citation>
    <scope>NUCLEOTIDE SEQUENCE [LARGE SCALE GENOMIC DNA]</scope>
    <source>
        <strain evidence="2 3">T26</strain>
    </source>
</reference>
<dbReference type="Proteomes" id="UP000029839">
    <property type="component" value="Unassembled WGS sequence"/>
</dbReference>
<dbReference type="PANTHER" id="PTHR22642:SF2">
    <property type="entry name" value="PROTEIN LONG AFTER FAR-RED 3"/>
    <property type="match status" value="1"/>
</dbReference>
<dbReference type="GO" id="GO:0016810">
    <property type="term" value="F:hydrolase activity, acting on carbon-nitrogen (but not peptide) bonds"/>
    <property type="evidence" value="ECO:0007669"/>
    <property type="project" value="InterPro"/>
</dbReference>
<feature type="domain" description="Amidohydrolase 3" evidence="1">
    <location>
        <begin position="47"/>
        <end position="500"/>
    </location>
</feature>
<sequence length="542" mass="55280">MTSTLYRNGVVHSPADPFAEAVLVADGRVAWLGAEDSVHTVLDGADEVVDLDGALVTPAFVDAHVHLLETGLALGTVDLGVGAGVRSLADALDLVAAAARRTEGGVPVLGHGWDETAWPEGRPPTRAELDRASGGAPVHLMRVDVHSAVVSTAMAHDAGCVGLPGWREDGLLTGQAHERARASTRDVGDLAREGLYRRALGAAAAAGVVAVHEHSSPSLDTRVGLALALALTADAGSALPLVVGYRAEACRTVEDARELLAAVPGLTGIGGDLTVDGSLGSRTAALREPYADAPGSGALSLDADAVEAHLLAVTAAGAHAAFHAIGDRALDAVLAGTAAAAAGPLGVRVRGAGHRVEHAELLDDDGVARLASLGLTASVQPAFDHRWGGPDGMYAQRLGRARAARMNPFAALAAAGVPMALGSDSPVTPLDPWGAVLAAVTHRTPEHRISARAAFRAHTRGGWRAAGLDGTGAGEVRLGAPAHLAVWEAVSLAVQAPDARRAWWSTDQRAGTPLLPELGADVPAPRCLRMLRDGVVVHDALG</sequence>
<keyword evidence="3" id="KW-1185">Reference proteome</keyword>
<dbReference type="Gene3D" id="3.10.310.70">
    <property type="match status" value="1"/>
</dbReference>
<dbReference type="SUPFAM" id="SSF51556">
    <property type="entry name" value="Metallo-dependent hydrolases"/>
    <property type="match status" value="1"/>
</dbReference>
<dbReference type="InterPro" id="IPR011059">
    <property type="entry name" value="Metal-dep_hydrolase_composite"/>
</dbReference>
<gene>
    <name evidence="2" type="ORF">N868_07495</name>
</gene>
<dbReference type="EMBL" id="AXCY01000015">
    <property type="protein sequence ID" value="KGM11724.1"/>
    <property type="molecule type" value="Genomic_DNA"/>
</dbReference>
<keyword evidence="2" id="KW-0378">Hydrolase</keyword>
<dbReference type="RefSeq" id="WP_043604102.1">
    <property type="nucleotide sequence ID" value="NZ_AXCY01000015.1"/>
</dbReference>
<dbReference type="InterPro" id="IPR032466">
    <property type="entry name" value="Metal_Hydrolase"/>
</dbReference>
<dbReference type="InterPro" id="IPR013108">
    <property type="entry name" value="Amidohydro_3"/>
</dbReference>
<dbReference type="SUPFAM" id="SSF51338">
    <property type="entry name" value="Composite domain of metallo-dependent hydrolases"/>
    <property type="match status" value="1"/>
</dbReference>
<accession>A0A0A0BX73</accession>
<evidence type="ECO:0000313" key="3">
    <source>
        <dbReference type="Proteomes" id="UP000029839"/>
    </source>
</evidence>
<name>A0A0A0BX73_9CELL</name>
<dbReference type="Gene3D" id="3.20.20.140">
    <property type="entry name" value="Metal-dependent hydrolases"/>
    <property type="match status" value="1"/>
</dbReference>
<dbReference type="OrthoDB" id="3238066at2"/>
<reference evidence="2 3" key="2">
    <citation type="journal article" date="2015" name="Stand. Genomic Sci.">
        <title>Draft genome sequence of Cellulomonas carbonis T26(T) and comparative analysis of six Cellulomonas genomes.</title>
        <authorList>
            <person name="Zhuang W."/>
            <person name="Zhang S."/>
            <person name="Xia X."/>
            <person name="Wang G."/>
        </authorList>
    </citation>
    <scope>NUCLEOTIDE SEQUENCE [LARGE SCALE GENOMIC DNA]</scope>
    <source>
        <strain evidence="2 3">T26</strain>
    </source>
</reference>
<evidence type="ECO:0000259" key="1">
    <source>
        <dbReference type="Pfam" id="PF07969"/>
    </source>
</evidence>
<evidence type="ECO:0000313" key="2">
    <source>
        <dbReference type="EMBL" id="KGM11724.1"/>
    </source>
</evidence>
<proteinExistence type="predicted"/>
<dbReference type="Pfam" id="PF07969">
    <property type="entry name" value="Amidohydro_3"/>
    <property type="match status" value="1"/>
</dbReference>
<dbReference type="AlphaFoldDB" id="A0A0A0BX73"/>
<comment type="caution">
    <text evidence="2">The sequence shown here is derived from an EMBL/GenBank/DDBJ whole genome shotgun (WGS) entry which is preliminary data.</text>
</comment>
<organism evidence="2 3">
    <name type="scientific">Cellulomonas carbonis T26</name>
    <dbReference type="NCBI Taxonomy" id="947969"/>
    <lineage>
        <taxon>Bacteria</taxon>
        <taxon>Bacillati</taxon>
        <taxon>Actinomycetota</taxon>
        <taxon>Actinomycetes</taxon>
        <taxon>Micrococcales</taxon>
        <taxon>Cellulomonadaceae</taxon>
        <taxon>Cellulomonas</taxon>
    </lineage>
</organism>
<dbReference type="PANTHER" id="PTHR22642">
    <property type="entry name" value="IMIDAZOLONEPROPIONASE"/>
    <property type="match status" value="1"/>
</dbReference>
<dbReference type="Gene3D" id="2.30.40.10">
    <property type="entry name" value="Urease, subunit C, domain 1"/>
    <property type="match status" value="1"/>
</dbReference>
<protein>
    <submittedName>
        <fullName evidence="2">Hydrolase</fullName>
    </submittedName>
</protein>